<dbReference type="InterPro" id="IPR020025">
    <property type="entry name" value="PseB"/>
</dbReference>
<dbReference type="Pfam" id="PF02719">
    <property type="entry name" value="Polysacc_synt_2"/>
    <property type="match status" value="1"/>
</dbReference>
<dbReference type="EC" id="4.2.1.115" evidence="3"/>
<dbReference type="KEGG" id="nva:G3M78_01060"/>
<feature type="domain" description="Polysaccharide biosynthesis protein CapD-like" evidence="2">
    <location>
        <begin position="10"/>
        <end position="279"/>
    </location>
</feature>
<dbReference type="Gene3D" id="3.40.50.720">
    <property type="entry name" value="NAD(P)-binding Rossmann-like Domain"/>
    <property type="match status" value="1"/>
</dbReference>
<evidence type="ECO:0000313" key="4">
    <source>
        <dbReference type="Proteomes" id="UP000594464"/>
    </source>
</evidence>
<evidence type="ECO:0000313" key="3">
    <source>
        <dbReference type="EMBL" id="QPJ64066.1"/>
    </source>
</evidence>
<dbReference type="CDD" id="cd05237">
    <property type="entry name" value="UDP_invert_4-6DH_SDR_e"/>
    <property type="match status" value="1"/>
</dbReference>
<sequence>MASNFSDKTILVTGGSGSLGHELTEYLQSNFPPQKLIIFSRDEMKQFDMAKLFSQKNVQFILGDVRDKDSLKRACANVDYIIHAAAIKHVSSAEYNPFEAVKTNILGAQNVIDCAVEAGVQKVVALSTDKAVNPVNLYGATKLCADKIFLAGNAYSEGKTQFSIVRYGNVVGSRGSVVPIFLEKRKTGTLPVTDERMTRFWISLRQSVQFILRSMDRMLGGEVFVPKLPSMRVVDLAKAIAPECRLEVVGIRPGEKLHETLISEFDSRHTYEYDDFFVILPDYEWYQLNEWQLKGGKVVENFSYSSVENSHWLDSEAISKILETLPV</sequence>
<dbReference type="EMBL" id="CP048620">
    <property type="protein sequence ID" value="QPJ64066.1"/>
    <property type="molecule type" value="Genomic_DNA"/>
</dbReference>
<proteinExistence type="inferred from homology"/>
<dbReference type="PANTHER" id="PTHR43318:SF2">
    <property type="entry name" value="UDP-N-ACETYLGLUCOSAMINE 4,6-DEHYDRATASE (INVERTING)"/>
    <property type="match status" value="1"/>
</dbReference>
<dbReference type="SUPFAM" id="SSF51735">
    <property type="entry name" value="NAD(P)-binding Rossmann-fold domains"/>
    <property type="match status" value="1"/>
</dbReference>
<dbReference type="InterPro" id="IPR003869">
    <property type="entry name" value="Polysac_CapD-like"/>
</dbReference>
<dbReference type="InterPro" id="IPR036291">
    <property type="entry name" value="NAD(P)-bd_dom_sf"/>
</dbReference>
<protein>
    <submittedName>
        <fullName evidence="3">UDP-N-acetylglucosamine 4,6-dehydratase (Inverting)</fullName>
        <ecNumber evidence="3">4.2.1.115</ecNumber>
    </submittedName>
</protein>
<dbReference type="GO" id="GO:0016829">
    <property type="term" value="F:lyase activity"/>
    <property type="evidence" value="ECO:0007669"/>
    <property type="project" value="UniProtKB-KW"/>
</dbReference>
<organism evidence="3 4">
    <name type="scientific">Candidatus Nitrohelix vancouverensis</name>
    <dbReference type="NCBI Taxonomy" id="2705534"/>
    <lineage>
        <taxon>Bacteria</taxon>
        <taxon>Pseudomonadati</taxon>
        <taxon>Nitrospinota/Tectimicrobiota group</taxon>
        <taxon>Nitrospinota</taxon>
        <taxon>Nitrospinia</taxon>
        <taxon>Nitrospinales</taxon>
        <taxon>Nitrospinaceae</taxon>
        <taxon>Candidatus Nitrohelix</taxon>
    </lineage>
</organism>
<dbReference type="PANTHER" id="PTHR43318">
    <property type="entry name" value="UDP-N-ACETYLGLUCOSAMINE 4,6-DEHYDRATASE"/>
    <property type="match status" value="1"/>
</dbReference>
<gene>
    <name evidence="3" type="primary">pseB</name>
    <name evidence="3" type="ORF">G3M78_01060</name>
</gene>
<evidence type="ECO:0000256" key="1">
    <source>
        <dbReference type="ARBA" id="ARBA00007430"/>
    </source>
</evidence>
<dbReference type="Proteomes" id="UP000594464">
    <property type="component" value="Chromosome"/>
</dbReference>
<accession>A0A7T0G2B4</accession>
<name>A0A7T0G2B4_9BACT</name>
<evidence type="ECO:0000259" key="2">
    <source>
        <dbReference type="Pfam" id="PF02719"/>
    </source>
</evidence>
<keyword evidence="3" id="KW-0456">Lyase</keyword>
<dbReference type="NCBIfam" id="TIGR03589">
    <property type="entry name" value="PseB"/>
    <property type="match status" value="1"/>
</dbReference>
<reference evidence="4" key="1">
    <citation type="submission" date="2020-02" db="EMBL/GenBank/DDBJ databases">
        <title>Genomic and physiological characterization of two novel Nitrospinaceae genera.</title>
        <authorList>
            <person name="Mueller A.J."/>
            <person name="Jung M.-Y."/>
            <person name="Strachan C.R."/>
            <person name="Herbold C.W."/>
            <person name="Kirkegaard R.H."/>
            <person name="Daims H."/>
        </authorList>
    </citation>
    <scope>NUCLEOTIDE SEQUENCE [LARGE SCALE GENOMIC DNA]</scope>
</reference>
<comment type="similarity">
    <text evidence="1">Belongs to the polysaccharide synthase family.</text>
</comment>
<dbReference type="AlphaFoldDB" id="A0A7T0G2B4"/>
<dbReference type="InterPro" id="IPR051203">
    <property type="entry name" value="Polysaccharide_Synthase-Rel"/>
</dbReference>